<evidence type="ECO:0000313" key="2">
    <source>
        <dbReference type="Proteomes" id="UP001480595"/>
    </source>
</evidence>
<organism evidence="1 2">
    <name type="scientific">Apiospora phragmitis</name>
    <dbReference type="NCBI Taxonomy" id="2905665"/>
    <lineage>
        <taxon>Eukaryota</taxon>
        <taxon>Fungi</taxon>
        <taxon>Dikarya</taxon>
        <taxon>Ascomycota</taxon>
        <taxon>Pezizomycotina</taxon>
        <taxon>Sordariomycetes</taxon>
        <taxon>Xylariomycetidae</taxon>
        <taxon>Amphisphaeriales</taxon>
        <taxon>Apiosporaceae</taxon>
        <taxon>Apiospora</taxon>
    </lineage>
</organism>
<dbReference type="Proteomes" id="UP001480595">
    <property type="component" value="Unassembled WGS sequence"/>
</dbReference>
<gene>
    <name evidence="1" type="ORF">PG994_011998</name>
</gene>
<name>A0ABR1TWZ6_9PEZI</name>
<keyword evidence="2" id="KW-1185">Reference proteome</keyword>
<sequence>MTHSTSSTAPNFTITLRPAATGSHERRSVMRRQTQSNAVVDRTPVPVFHVRPTPRAKNEAGNAVQRFLPPFDSLVSAELSANAEYPSNRAYYNAGTRPEFSTWRRCYSRNVQSGVEMKLGDAGIYRLNNNTLAFDTWTSSATDVP</sequence>
<dbReference type="EMBL" id="JAQQWL010000011">
    <property type="protein sequence ID" value="KAK8050268.1"/>
    <property type="molecule type" value="Genomic_DNA"/>
</dbReference>
<protein>
    <submittedName>
        <fullName evidence="1">Uncharacterized protein</fullName>
    </submittedName>
</protein>
<dbReference type="RefSeq" id="XP_066712517.1">
    <property type="nucleotide sequence ID" value="XM_066863407.1"/>
</dbReference>
<dbReference type="GeneID" id="92096470"/>
<reference evidence="1 2" key="1">
    <citation type="submission" date="2023-01" db="EMBL/GenBank/DDBJ databases">
        <title>Analysis of 21 Apiospora genomes using comparative genomics revels a genus with tremendous synthesis potential of carbohydrate active enzymes and secondary metabolites.</title>
        <authorList>
            <person name="Sorensen T."/>
        </authorList>
    </citation>
    <scope>NUCLEOTIDE SEQUENCE [LARGE SCALE GENOMIC DNA]</scope>
    <source>
        <strain evidence="1 2">CBS 135458</strain>
    </source>
</reference>
<comment type="caution">
    <text evidence="1">The sequence shown here is derived from an EMBL/GenBank/DDBJ whole genome shotgun (WGS) entry which is preliminary data.</text>
</comment>
<evidence type="ECO:0000313" key="1">
    <source>
        <dbReference type="EMBL" id="KAK8050268.1"/>
    </source>
</evidence>
<accession>A0ABR1TWZ6</accession>
<proteinExistence type="predicted"/>